<reference evidence="3" key="1">
    <citation type="submission" date="2014-06" db="EMBL/GenBank/DDBJ databases">
        <title>Key roles for freshwater Actinobacteria revealed by deep metagenomic sequencing.</title>
        <authorList>
            <person name="Ghai R."/>
            <person name="Mizuno C.M."/>
            <person name="Picazo A."/>
            <person name="Camacho A."/>
            <person name="Rodriguez-Valera F."/>
        </authorList>
    </citation>
    <scope>NUCLEOTIDE SEQUENCE</scope>
</reference>
<keyword evidence="1" id="KW-1133">Transmembrane helix</keyword>
<gene>
    <name evidence="3" type="ORF">GM51_2185</name>
    <name evidence="2" type="ORF">UFOPK4057_00032</name>
</gene>
<dbReference type="AlphaFoldDB" id="A0A094QAW9"/>
<feature type="transmembrane region" description="Helical" evidence="1">
    <location>
        <begin position="12"/>
        <end position="34"/>
    </location>
</feature>
<dbReference type="EMBL" id="CAFBPC010000002">
    <property type="protein sequence ID" value="CAB4996018.1"/>
    <property type="molecule type" value="Genomic_DNA"/>
</dbReference>
<evidence type="ECO:0000313" key="2">
    <source>
        <dbReference type="EMBL" id="CAB4996018.1"/>
    </source>
</evidence>
<proteinExistence type="predicted"/>
<reference evidence="2" key="2">
    <citation type="submission" date="2020-05" db="EMBL/GenBank/DDBJ databases">
        <authorList>
            <person name="Chiriac C."/>
            <person name="Salcher M."/>
            <person name="Ghai R."/>
            <person name="Kavagutti S V."/>
        </authorList>
    </citation>
    <scope>NUCLEOTIDE SEQUENCE</scope>
</reference>
<sequence length="85" mass="9674">MKDKTEEAPKKEASAGLVTVAAIVMGGIVLLLIAFNTARVEVNFLVYKAHNVQLWWFTILVILFTLVTDRLVRFVIRLRSKKKDD</sequence>
<evidence type="ECO:0000256" key="1">
    <source>
        <dbReference type="SAM" id="Phobius"/>
    </source>
</evidence>
<keyword evidence="1" id="KW-0812">Transmembrane</keyword>
<name>A0A094QAW9_9ZZZZ</name>
<organism evidence="3">
    <name type="scientific">freshwater metagenome</name>
    <dbReference type="NCBI Taxonomy" id="449393"/>
    <lineage>
        <taxon>unclassified sequences</taxon>
        <taxon>metagenomes</taxon>
        <taxon>ecological metagenomes</taxon>
    </lineage>
</organism>
<dbReference type="EMBL" id="JNSL01000007">
    <property type="protein sequence ID" value="KGA21390.1"/>
    <property type="molecule type" value="Genomic_DNA"/>
</dbReference>
<evidence type="ECO:0000313" key="3">
    <source>
        <dbReference type="EMBL" id="KGA21390.1"/>
    </source>
</evidence>
<protein>
    <submittedName>
        <fullName evidence="2">Unannotated protein</fullName>
    </submittedName>
</protein>
<accession>A0A094QAW9</accession>
<keyword evidence="1" id="KW-0472">Membrane</keyword>
<feature type="transmembrane region" description="Helical" evidence="1">
    <location>
        <begin position="54"/>
        <end position="72"/>
    </location>
</feature>